<reference evidence="1" key="1">
    <citation type="journal article" date="2019" name="Sci. Rep.">
        <title>Draft genome of Tanacetum cinerariifolium, the natural source of mosquito coil.</title>
        <authorList>
            <person name="Yamashiro T."/>
            <person name="Shiraishi A."/>
            <person name="Satake H."/>
            <person name="Nakayama K."/>
        </authorList>
    </citation>
    <scope>NUCLEOTIDE SEQUENCE</scope>
</reference>
<organism evidence="1">
    <name type="scientific">Tanacetum cinerariifolium</name>
    <name type="common">Dalmatian daisy</name>
    <name type="synonym">Chrysanthemum cinerariifolium</name>
    <dbReference type="NCBI Taxonomy" id="118510"/>
    <lineage>
        <taxon>Eukaryota</taxon>
        <taxon>Viridiplantae</taxon>
        <taxon>Streptophyta</taxon>
        <taxon>Embryophyta</taxon>
        <taxon>Tracheophyta</taxon>
        <taxon>Spermatophyta</taxon>
        <taxon>Magnoliopsida</taxon>
        <taxon>eudicotyledons</taxon>
        <taxon>Gunneridae</taxon>
        <taxon>Pentapetalae</taxon>
        <taxon>asterids</taxon>
        <taxon>campanulids</taxon>
        <taxon>Asterales</taxon>
        <taxon>Asteraceae</taxon>
        <taxon>Asteroideae</taxon>
        <taxon>Anthemideae</taxon>
        <taxon>Anthemidinae</taxon>
        <taxon>Tanacetum</taxon>
    </lineage>
</organism>
<comment type="caution">
    <text evidence="1">The sequence shown here is derived from an EMBL/GenBank/DDBJ whole genome shotgun (WGS) entry which is preliminary data.</text>
</comment>
<protein>
    <submittedName>
        <fullName evidence="1">Uncharacterized protein</fullName>
    </submittedName>
</protein>
<dbReference type="EMBL" id="BKCJ011415990">
    <property type="protein sequence ID" value="GFD31627.1"/>
    <property type="molecule type" value="Genomic_DNA"/>
</dbReference>
<accession>A0A699V962</accession>
<feature type="non-terminal residue" evidence="1">
    <location>
        <position position="1"/>
    </location>
</feature>
<evidence type="ECO:0000313" key="1">
    <source>
        <dbReference type="EMBL" id="GFD31627.1"/>
    </source>
</evidence>
<proteinExistence type="predicted"/>
<name>A0A699V962_TANCI</name>
<gene>
    <name evidence="1" type="ORF">Tci_903596</name>
</gene>
<dbReference type="AlphaFoldDB" id="A0A699V962"/>
<sequence length="53" mass="5928">DDVIFDEEYGDTKGAYILKEPDHGSHHPFKVEARIDIPTHDGIADAIKTGFMD</sequence>